<organism evidence="2 3">
    <name type="scientific">Hamiltosporidium magnivora</name>
    <dbReference type="NCBI Taxonomy" id="148818"/>
    <lineage>
        <taxon>Eukaryota</taxon>
        <taxon>Fungi</taxon>
        <taxon>Fungi incertae sedis</taxon>
        <taxon>Microsporidia</taxon>
        <taxon>Dubosqiidae</taxon>
        <taxon>Hamiltosporidium</taxon>
    </lineage>
</organism>
<proteinExistence type="predicted"/>
<keyword evidence="1" id="KW-1133">Transmembrane helix</keyword>
<dbReference type="AlphaFoldDB" id="A0A4Q9L258"/>
<keyword evidence="1" id="KW-0812">Transmembrane</keyword>
<evidence type="ECO:0000256" key="1">
    <source>
        <dbReference type="SAM" id="Phobius"/>
    </source>
</evidence>
<reference evidence="2 3" key="1">
    <citation type="submission" date="2017-12" db="EMBL/GenBank/DDBJ databases">
        <authorList>
            <person name="Pombert J.-F."/>
            <person name="Haag K.L."/>
            <person name="Ebert D."/>
        </authorList>
    </citation>
    <scope>NUCLEOTIDE SEQUENCE [LARGE SCALE GENOMIC DNA]</scope>
    <source>
        <strain evidence="2">IL-BN-2</strain>
    </source>
</reference>
<sequence>MNMLNENISVIDTGAVDIELNNEQNINRHIYPENNLDNNTENDKNRSVSCILCISEIIIGLILVCMMFLRFRYSIKPNILMVFNILLKILFGIFFILENTNVKRFVLKGISIYNLILFGLVFFDGGILITLCYLDYYSI</sequence>
<feature type="transmembrane region" description="Helical" evidence="1">
    <location>
        <begin position="46"/>
        <end position="69"/>
    </location>
</feature>
<gene>
    <name evidence="2" type="ORF">CWI39_1374p0010</name>
</gene>
<evidence type="ECO:0000313" key="3">
    <source>
        <dbReference type="Proteomes" id="UP000293045"/>
    </source>
</evidence>
<keyword evidence="1" id="KW-0472">Membrane</keyword>
<feature type="transmembrane region" description="Helical" evidence="1">
    <location>
        <begin position="78"/>
        <end position="97"/>
    </location>
</feature>
<evidence type="ECO:0000313" key="2">
    <source>
        <dbReference type="EMBL" id="TBU01489.1"/>
    </source>
</evidence>
<protein>
    <submittedName>
        <fullName evidence="2">Uncharacterized protein</fullName>
    </submittedName>
</protein>
<comment type="caution">
    <text evidence="2">The sequence shown here is derived from an EMBL/GenBank/DDBJ whole genome shotgun (WGS) entry which is preliminary data.</text>
</comment>
<dbReference type="VEuPathDB" id="MicrosporidiaDB:CWI36_0219p0010"/>
<dbReference type="Proteomes" id="UP000293045">
    <property type="component" value="Unassembled WGS sequence"/>
</dbReference>
<accession>A0A4Q9L258</accession>
<feature type="transmembrane region" description="Helical" evidence="1">
    <location>
        <begin position="112"/>
        <end position="134"/>
    </location>
</feature>
<dbReference type="EMBL" id="PIXR01001374">
    <property type="protein sequence ID" value="TBU01489.1"/>
    <property type="molecule type" value="Genomic_DNA"/>
</dbReference>
<name>A0A4Q9L258_9MICR</name>
<dbReference type="VEuPathDB" id="MicrosporidiaDB:CWI39_1374p0010"/>